<sequence>MDLLESRIVIVGAGQAGARAAEALRAAGHRGAVTLIGDEPHPPYERPQLSKKMLLDQQADATFIRTTQEWSDLGVTLRTGTRAVTIDLNQRKLALSGGDDIGFDRLLIATGTRPRRLAALEGTKVAVHYLRGIDDALTLRPQLIEGHRVALVGGGVIGLEVAAAALSRGCEVTIIERADDLLPQIGSPSLIRFAHDMFVKRGAAILCKAELSGQQTHSLTLADGRVVDADVIVVGIGSEPAGELALQIGLAGVQVFVFDARGATECDHVVAAGDVAEQWSAIPRFAWLRLENWANAQNQAIATARAMAGLDSRYEAPSWFWSDQFDANIQVVGHPACANEIIRGDAGSARFSAISVRDGEVVGAVSVNNAKDMAMVRRLVASRKKVDPAALANPAFDLKRALV</sequence>
<protein>
    <submittedName>
        <fullName evidence="7">PsbAa</fullName>
    </submittedName>
</protein>
<keyword evidence="2" id="KW-0285">Flavoprotein</keyword>
<dbReference type="GO" id="GO:0005737">
    <property type="term" value="C:cytoplasm"/>
    <property type="evidence" value="ECO:0007669"/>
    <property type="project" value="TreeGrafter"/>
</dbReference>
<evidence type="ECO:0000313" key="7">
    <source>
        <dbReference type="EMBL" id="BAA82115.1"/>
    </source>
</evidence>
<feature type="domain" description="Reductase C-terminal" evidence="6">
    <location>
        <begin position="319"/>
        <end position="401"/>
    </location>
</feature>
<keyword evidence="4" id="KW-0560">Oxidoreductase</keyword>
<dbReference type="PRINTS" id="PR00411">
    <property type="entry name" value="PNDRDTASEI"/>
</dbReference>
<dbReference type="InterPro" id="IPR050446">
    <property type="entry name" value="FAD-oxidoreductase/Apoptosis"/>
</dbReference>
<dbReference type="InterPro" id="IPR036188">
    <property type="entry name" value="FAD/NAD-bd_sf"/>
</dbReference>
<dbReference type="Gene3D" id="3.30.390.30">
    <property type="match status" value="1"/>
</dbReference>
<dbReference type="InterPro" id="IPR023753">
    <property type="entry name" value="FAD/NAD-binding_dom"/>
</dbReference>
<dbReference type="InterPro" id="IPR016156">
    <property type="entry name" value="FAD/NAD-linked_Rdtase_dimer_sf"/>
</dbReference>
<dbReference type="SUPFAM" id="SSF51905">
    <property type="entry name" value="FAD/NAD(P)-binding domain"/>
    <property type="match status" value="2"/>
</dbReference>
<dbReference type="Gene3D" id="3.50.50.60">
    <property type="entry name" value="FAD/NAD(P)-binding domain"/>
    <property type="match status" value="2"/>
</dbReference>
<dbReference type="Pfam" id="PF14759">
    <property type="entry name" value="Reductase_C"/>
    <property type="match status" value="1"/>
</dbReference>
<reference evidence="7" key="1">
    <citation type="journal article" date="2000" name="DNA Seq.">
        <title>Cloning of genes participating in aerobic biodegradation of p-cumate from Rhodopseudomonas palustris.</title>
        <authorList>
            <person name="Puskas L.G."/>
            <person name="Inui M."/>
            <person name="Kele Z."/>
            <person name="Yukawa H."/>
        </authorList>
    </citation>
    <scope>NUCLEOTIDE SEQUENCE</scope>
    <source>
        <strain evidence="7">No.7.</strain>
    </source>
</reference>
<comment type="cofactor">
    <cofactor evidence="1">
        <name>FAD</name>
        <dbReference type="ChEBI" id="CHEBI:57692"/>
    </cofactor>
</comment>
<dbReference type="InterPro" id="IPR028202">
    <property type="entry name" value="Reductase_C"/>
</dbReference>
<accession>Q9XDW7</accession>
<evidence type="ECO:0000256" key="4">
    <source>
        <dbReference type="ARBA" id="ARBA00023002"/>
    </source>
</evidence>
<evidence type="ECO:0000259" key="5">
    <source>
        <dbReference type="Pfam" id="PF07992"/>
    </source>
</evidence>
<dbReference type="AlphaFoldDB" id="Q9XDW7"/>
<feature type="domain" description="FAD/NAD(P)-binding" evidence="5">
    <location>
        <begin position="7"/>
        <end position="300"/>
    </location>
</feature>
<dbReference type="GO" id="GO:0016651">
    <property type="term" value="F:oxidoreductase activity, acting on NAD(P)H"/>
    <property type="evidence" value="ECO:0007669"/>
    <property type="project" value="TreeGrafter"/>
</dbReference>
<dbReference type="PANTHER" id="PTHR43557:SF2">
    <property type="entry name" value="RIESKE DOMAIN-CONTAINING PROTEIN-RELATED"/>
    <property type="match status" value="1"/>
</dbReference>
<dbReference type="PANTHER" id="PTHR43557">
    <property type="entry name" value="APOPTOSIS-INDUCING FACTOR 1"/>
    <property type="match status" value="1"/>
</dbReference>
<gene>
    <name evidence="7" type="primary">psbAa</name>
</gene>
<dbReference type="EMBL" id="AB022919">
    <property type="protein sequence ID" value="BAA82115.1"/>
    <property type="molecule type" value="Genomic_DNA"/>
</dbReference>
<keyword evidence="3" id="KW-0274">FAD</keyword>
<dbReference type="SUPFAM" id="SSF55424">
    <property type="entry name" value="FAD/NAD-linked reductases, dimerisation (C-terminal) domain"/>
    <property type="match status" value="1"/>
</dbReference>
<organism evidence="7">
    <name type="scientific">Rhodopseudomonas palustris</name>
    <dbReference type="NCBI Taxonomy" id="1076"/>
    <lineage>
        <taxon>Bacteria</taxon>
        <taxon>Pseudomonadati</taxon>
        <taxon>Pseudomonadota</taxon>
        <taxon>Alphaproteobacteria</taxon>
        <taxon>Hyphomicrobiales</taxon>
        <taxon>Nitrobacteraceae</taxon>
        <taxon>Rhodopseudomonas</taxon>
    </lineage>
</organism>
<name>Q9XDW7_RHOPL</name>
<dbReference type="PRINTS" id="PR00368">
    <property type="entry name" value="FADPNR"/>
</dbReference>
<proteinExistence type="predicted"/>
<evidence type="ECO:0000256" key="3">
    <source>
        <dbReference type="ARBA" id="ARBA00022827"/>
    </source>
</evidence>
<evidence type="ECO:0000256" key="2">
    <source>
        <dbReference type="ARBA" id="ARBA00022630"/>
    </source>
</evidence>
<dbReference type="Pfam" id="PF07992">
    <property type="entry name" value="Pyr_redox_2"/>
    <property type="match status" value="1"/>
</dbReference>
<evidence type="ECO:0000256" key="1">
    <source>
        <dbReference type="ARBA" id="ARBA00001974"/>
    </source>
</evidence>
<evidence type="ECO:0000259" key="6">
    <source>
        <dbReference type="Pfam" id="PF14759"/>
    </source>
</evidence>